<sequence>MIIRNILLCAALTATCAHAQRGPVMSSGGGIRQAPVAAQWAIGQDGVAHFANLDSATMISGVRADTLAAQASSAVPKTWVGAVSGVAGLDANGNVTAPVTGVVSAANARASYSGSVPRTISSRWSEVIDVADFGALLRANTATNDQAAISAAFAVNSSGEMVKIQGGYWPDVSWQPTNTANTRFVNIDGYLHNRPARNITDYGLNIGVPNFGYGVTSLNHGEDYDTADWMLSRVDKGQDRSSYSVASFNYVSDGNNATRQDAPFAFTSTSTTGSSGYTDNAVFTLNSMGKNGWAGQDTNKWSHTVSYGTNWLWDNIQELYDWVPFACPPSEENQCFARYMNEEDMYGIGPEKAESSYDPTNVIRKMFWLTTNHNVNYASDPNLRWQANTSYFRYQIITAKDGNGHEWMFQGLPINYNTNDSSTFYGITGASEPTWSFTKGNTVSDGSILWTNIGPWTYDLGAVLLIGGDNDPSAGYNERIGSVLAEQTDSIYNAIIDMSKAVFDSSVPVKVFARIQPDVYFDLSADGTQSGQNTHLLGYSSASRALEYFVGADHQKAFSVDDSGNMNVLGITTIGVGSQASLETMSSVSGSATHIGYDRFGGNESDIISNQYGLNFVAPDPTSGALPFRAQMVVNNGHVSLDVPLKLMNVTSLPSIVDAGYIVQNNTDSHPYIFENGWQPLALLDAGYNLSTTGNIATGGYFQETLTTPSSSSAACTAGQFTDDANYHYVCVATNTWKRVALSSF</sequence>
<keyword evidence="1" id="KW-0732">Signal</keyword>
<organism evidence="2 3">
    <name type="scientific">Acidomonas methanolica NBRC 104435</name>
    <dbReference type="NCBI Taxonomy" id="1231351"/>
    <lineage>
        <taxon>Bacteria</taxon>
        <taxon>Pseudomonadati</taxon>
        <taxon>Pseudomonadota</taxon>
        <taxon>Alphaproteobacteria</taxon>
        <taxon>Acetobacterales</taxon>
        <taxon>Acetobacteraceae</taxon>
        <taxon>Acidomonas</taxon>
    </lineage>
</organism>
<reference evidence="2 3" key="2">
    <citation type="journal article" date="2014" name="FEMS Microbiol. Lett.">
        <title>Draft genomic DNA sequence of the facultatively methylotrophic bacterium Acidomonas methanolica type strain MB58.</title>
        <authorList>
            <person name="Higashiura N."/>
            <person name="Hadano H."/>
            <person name="Hirakawa H."/>
            <person name="Matsutani M."/>
            <person name="Takabe S."/>
            <person name="Matsushita K."/>
            <person name="Azuma Y."/>
        </authorList>
    </citation>
    <scope>NUCLEOTIDE SEQUENCE [LARGE SCALE GENOMIC DNA]</scope>
    <source>
        <strain evidence="2 3">MB58</strain>
    </source>
</reference>
<dbReference type="AlphaFoldDB" id="A0A023D7E8"/>
<comment type="caution">
    <text evidence="2">The sequence shown here is derived from an EMBL/GenBank/DDBJ whole genome shotgun (WGS) entry which is preliminary data.</text>
</comment>
<evidence type="ECO:0000256" key="1">
    <source>
        <dbReference type="SAM" id="SignalP"/>
    </source>
</evidence>
<name>A0A023D7E8_ACIMT</name>
<evidence type="ECO:0000313" key="2">
    <source>
        <dbReference type="EMBL" id="GAJ30024.1"/>
    </source>
</evidence>
<evidence type="ECO:0000313" key="3">
    <source>
        <dbReference type="Proteomes" id="UP000019760"/>
    </source>
</evidence>
<dbReference type="EMBL" id="BAND01000098">
    <property type="protein sequence ID" value="GAJ30024.1"/>
    <property type="molecule type" value="Genomic_DNA"/>
</dbReference>
<feature type="signal peptide" evidence="1">
    <location>
        <begin position="1"/>
        <end position="19"/>
    </location>
</feature>
<keyword evidence="3" id="KW-1185">Reference proteome</keyword>
<protein>
    <submittedName>
        <fullName evidence="2">Uncharacterized protein</fullName>
    </submittedName>
</protein>
<feature type="chain" id="PRO_5030001441" evidence="1">
    <location>
        <begin position="20"/>
        <end position="745"/>
    </location>
</feature>
<accession>A0A023D7E8</accession>
<dbReference type="Proteomes" id="UP000019760">
    <property type="component" value="Unassembled WGS sequence"/>
</dbReference>
<reference evidence="3" key="1">
    <citation type="journal article" date="2014" name="FEMS Microbiol. Lett.">
        <title>Draft Genomic DNA Sequence of the Facultatively Methylotrophic Bacterium Acidomonas methanolica type strain MB58.</title>
        <authorList>
            <person name="Higashiura N."/>
            <person name="Hadano H."/>
            <person name="Hirakawa H."/>
            <person name="Matsutani M."/>
            <person name="Takabe S."/>
            <person name="Matsushita K."/>
            <person name="Azuma Y."/>
        </authorList>
    </citation>
    <scope>NUCLEOTIDE SEQUENCE [LARGE SCALE GENOMIC DNA]</scope>
    <source>
        <strain evidence="3">MB58</strain>
    </source>
</reference>
<proteinExistence type="predicted"/>
<dbReference type="RefSeq" id="WP_042060545.1">
    <property type="nucleotide sequence ID" value="NZ_BAND01000098.1"/>
</dbReference>
<gene>
    <name evidence="2" type="ORF">Amme_099_009</name>
</gene>
<dbReference type="OrthoDB" id="7226444at2"/>